<dbReference type="Proteomes" id="UP000740926">
    <property type="component" value="Unassembled WGS sequence"/>
</dbReference>
<keyword evidence="2" id="KW-0472">Membrane</keyword>
<keyword evidence="2" id="KW-0812">Transmembrane</keyword>
<keyword evidence="4" id="KW-1185">Reference proteome</keyword>
<evidence type="ECO:0000256" key="2">
    <source>
        <dbReference type="SAM" id="Phobius"/>
    </source>
</evidence>
<accession>A0A9P6ZAQ3</accession>
<proteinExistence type="predicted"/>
<evidence type="ECO:0000313" key="3">
    <source>
        <dbReference type="EMBL" id="KAG1573946.1"/>
    </source>
</evidence>
<keyword evidence="1" id="KW-0175">Coiled coil</keyword>
<name>A0A9P6ZAQ3_9FUNG</name>
<feature type="transmembrane region" description="Helical" evidence="2">
    <location>
        <begin position="94"/>
        <end position="112"/>
    </location>
</feature>
<dbReference type="EMBL" id="JAANIU010000226">
    <property type="protein sequence ID" value="KAG1573946.1"/>
    <property type="molecule type" value="Genomic_DNA"/>
</dbReference>
<dbReference type="AlphaFoldDB" id="A0A9P6ZAQ3"/>
<gene>
    <name evidence="3" type="ORF">G6F50_002410</name>
</gene>
<organism evidence="3 4">
    <name type="scientific">Rhizopus delemar</name>
    <dbReference type="NCBI Taxonomy" id="936053"/>
    <lineage>
        <taxon>Eukaryota</taxon>
        <taxon>Fungi</taxon>
        <taxon>Fungi incertae sedis</taxon>
        <taxon>Mucoromycota</taxon>
        <taxon>Mucoromycotina</taxon>
        <taxon>Mucoromycetes</taxon>
        <taxon>Mucorales</taxon>
        <taxon>Mucorineae</taxon>
        <taxon>Rhizopodaceae</taxon>
        <taxon>Rhizopus</taxon>
    </lineage>
</organism>
<protein>
    <submittedName>
        <fullName evidence="3">Uncharacterized protein</fullName>
    </submittedName>
</protein>
<evidence type="ECO:0000313" key="4">
    <source>
        <dbReference type="Proteomes" id="UP000740926"/>
    </source>
</evidence>
<keyword evidence="2" id="KW-1133">Transmembrane helix</keyword>
<reference evidence="3 4" key="1">
    <citation type="journal article" date="2020" name="Microb. Genom.">
        <title>Genetic diversity of clinical and environmental Mucorales isolates obtained from an investigation of mucormycosis cases among solid organ transplant recipients.</title>
        <authorList>
            <person name="Nguyen M.H."/>
            <person name="Kaul D."/>
            <person name="Muto C."/>
            <person name="Cheng S.J."/>
            <person name="Richter R.A."/>
            <person name="Bruno V.M."/>
            <person name="Liu G."/>
            <person name="Beyhan S."/>
            <person name="Sundermann A.J."/>
            <person name="Mounaud S."/>
            <person name="Pasculle A.W."/>
            <person name="Nierman W.C."/>
            <person name="Driscoll E."/>
            <person name="Cumbie R."/>
            <person name="Clancy C.J."/>
            <person name="Dupont C.L."/>
        </authorList>
    </citation>
    <scope>NUCLEOTIDE SEQUENCE [LARGE SCALE GENOMIC DNA]</scope>
    <source>
        <strain evidence="3 4">GL24</strain>
    </source>
</reference>
<dbReference type="PANTHER" id="PTHR42032">
    <property type="entry name" value="YALI0E30679P"/>
    <property type="match status" value="1"/>
</dbReference>
<feature type="transmembrane region" description="Helical" evidence="2">
    <location>
        <begin position="124"/>
        <end position="143"/>
    </location>
</feature>
<evidence type="ECO:0000256" key="1">
    <source>
        <dbReference type="SAM" id="Coils"/>
    </source>
</evidence>
<feature type="transmembrane region" description="Helical" evidence="2">
    <location>
        <begin position="12"/>
        <end position="37"/>
    </location>
</feature>
<sequence>MKHQDQSKSEGITMNSISWPILLAVIPTLGAFIVGSAEDWGDFVLTVLVLYYVYKWITVPWTYYESARSRRLNNQSNTEKKKLALEQELKHHELIGLVWVIFSPAIAGYTLYCSRHFLNNHDKYMSSFNITVFVLAASLKPLIHMMALLRERTLFLQSEMSVSESEVNKLQKKLDLIEEELYDLRRAFATKKDLGQVTNGITPNIQQLTKAMKKFEKRDVEFRNWSEEKFMALDQKVQDIDQFICYSLEHRPKGFLATCMFFPLNLTFWTVKRMMSLLPKTFLLTTNTSSTKVNHRQSKHLSAYEYNNM</sequence>
<feature type="coiled-coil region" evidence="1">
    <location>
        <begin position="160"/>
        <end position="187"/>
    </location>
</feature>
<comment type="caution">
    <text evidence="3">The sequence shown here is derived from an EMBL/GenBank/DDBJ whole genome shotgun (WGS) entry which is preliminary data.</text>
</comment>
<dbReference type="PANTHER" id="PTHR42032:SF1">
    <property type="entry name" value="YALI0E30679P"/>
    <property type="match status" value="1"/>
</dbReference>